<keyword evidence="1" id="KW-0812">Transmembrane</keyword>
<feature type="transmembrane region" description="Helical" evidence="1">
    <location>
        <begin position="26"/>
        <end position="45"/>
    </location>
</feature>
<organism evidence="2 3">
    <name type="scientific">Pleurodeles waltl</name>
    <name type="common">Iberian ribbed newt</name>
    <dbReference type="NCBI Taxonomy" id="8319"/>
    <lineage>
        <taxon>Eukaryota</taxon>
        <taxon>Metazoa</taxon>
        <taxon>Chordata</taxon>
        <taxon>Craniata</taxon>
        <taxon>Vertebrata</taxon>
        <taxon>Euteleostomi</taxon>
        <taxon>Amphibia</taxon>
        <taxon>Batrachia</taxon>
        <taxon>Caudata</taxon>
        <taxon>Salamandroidea</taxon>
        <taxon>Salamandridae</taxon>
        <taxon>Pleurodelinae</taxon>
        <taxon>Pleurodeles</taxon>
    </lineage>
</organism>
<dbReference type="AlphaFoldDB" id="A0AAV7PXE6"/>
<keyword evidence="3" id="KW-1185">Reference proteome</keyword>
<evidence type="ECO:0000256" key="1">
    <source>
        <dbReference type="SAM" id="Phobius"/>
    </source>
</evidence>
<accession>A0AAV7PXE6</accession>
<comment type="caution">
    <text evidence="2">The sequence shown here is derived from an EMBL/GenBank/DDBJ whole genome shotgun (WGS) entry which is preliminary data.</text>
</comment>
<dbReference type="EMBL" id="JANPWB010000011">
    <property type="protein sequence ID" value="KAJ1131889.1"/>
    <property type="molecule type" value="Genomic_DNA"/>
</dbReference>
<reference evidence="2" key="1">
    <citation type="journal article" date="2022" name="bioRxiv">
        <title>Sequencing and chromosome-scale assembly of the giantPleurodeles waltlgenome.</title>
        <authorList>
            <person name="Brown T."/>
            <person name="Elewa A."/>
            <person name="Iarovenko S."/>
            <person name="Subramanian E."/>
            <person name="Araus A.J."/>
            <person name="Petzold A."/>
            <person name="Susuki M."/>
            <person name="Suzuki K.-i.T."/>
            <person name="Hayashi T."/>
            <person name="Toyoda A."/>
            <person name="Oliveira C."/>
            <person name="Osipova E."/>
            <person name="Leigh N.D."/>
            <person name="Simon A."/>
            <person name="Yun M.H."/>
        </authorList>
    </citation>
    <scope>NUCLEOTIDE SEQUENCE</scope>
    <source>
        <strain evidence="2">20211129_DDA</strain>
        <tissue evidence="2">Liver</tissue>
    </source>
</reference>
<dbReference type="Proteomes" id="UP001066276">
    <property type="component" value="Chromosome 7"/>
</dbReference>
<evidence type="ECO:0000313" key="3">
    <source>
        <dbReference type="Proteomes" id="UP001066276"/>
    </source>
</evidence>
<proteinExistence type="predicted"/>
<protein>
    <submittedName>
        <fullName evidence="2">Uncharacterized protein</fullName>
    </submittedName>
</protein>
<evidence type="ECO:0000313" key="2">
    <source>
        <dbReference type="EMBL" id="KAJ1131889.1"/>
    </source>
</evidence>
<sequence length="169" mass="18162">MKSGALLGRSEDGHHTMRLCSAGDQLAAFILYLQHLILLLWLCWLRGTGRGCQLRGGTGWALCADTADTAWAGGGAGVETRGAKASDVFTALCIGLPRWVPWGAQSMTCFGGCPRGSQERHTAVRVGIATMAVWLSRQRETVFTEGRAVFSVCSGRDSVRISTDDLYVP</sequence>
<gene>
    <name evidence="2" type="ORF">NDU88_010220</name>
</gene>
<name>A0AAV7PXE6_PLEWA</name>
<keyword evidence="1" id="KW-0472">Membrane</keyword>
<keyword evidence="1" id="KW-1133">Transmembrane helix</keyword>